<proteinExistence type="inferred from homology"/>
<dbReference type="AlphaFoldDB" id="A0A140DTW0"/>
<keyword evidence="8 10" id="KW-0521">NADP</keyword>
<dbReference type="STRING" id="1702221.AALO17_09530"/>
<keyword evidence="5 10" id="KW-0808">Transferase</keyword>
<dbReference type="SUPFAM" id="SSF51905">
    <property type="entry name" value="FAD/NAD(P)-binding domain"/>
    <property type="match status" value="1"/>
</dbReference>
<reference evidence="13 14" key="1">
    <citation type="journal article" date="2016" name="Gut Pathog.">
        <title>Whole genome sequencing of "Faecalibaculum rodentium" ALO17, isolated from C57BL/6J laboratory mouse feces.</title>
        <authorList>
            <person name="Lim S."/>
            <person name="Chang D.H."/>
            <person name="Ahn S."/>
            <person name="Kim B.C."/>
        </authorList>
    </citation>
    <scope>NUCLEOTIDE SEQUENCE [LARGE SCALE GENOMIC DNA]</scope>
    <source>
        <strain evidence="13 14">Alo17</strain>
    </source>
</reference>
<keyword evidence="6 10" id="KW-0819">tRNA processing</keyword>
<dbReference type="EMBL" id="CP011391">
    <property type="protein sequence ID" value="AMK54087.1"/>
    <property type="molecule type" value="Genomic_DNA"/>
</dbReference>
<protein>
    <recommendedName>
        <fullName evidence="10">Methylenetetrahydrofolate--tRNA-(uracil-5-)-methyltransferase TrmFO</fullName>
        <ecNumber evidence="10">2.1.1.74</ecNumber>
    </recommendedName>
    <alternativeName>
        <fullName evidence="10">Folate-dependent tRNA (uracil-5-)-methyltransferase</fullName>
    </alternativeName>
    <alternativeName>
        <fullName evidence="10">Folate-dependent tRNA(M-5-U54)-methyltransferase</fullName>
    </alternativeName>
</protein>
<dbReference type="InterPro" id="IPR004417">
    <property type="entry name" value="TrmFO"/>
</dbReference>
<dbReference type="KEGG" id="fro:AALO17_09530"/>
<dbReference type="GO" id="GO:0047151">
    <property type="term" value="F:tRNA (uracil(54)-C5)-methyltransferase activity, 5,10-methylenetetrahydrofolate-dependent"/>
    <property type="evidence" value="ECO:0007669"/>
    <property type="project" value="UniProtKB-UniRule"/>
</dbReference>
<evidence type="ECO:0000313" key="13">
    <source>
        <dbReference type="EMBL" id="AMK54087.1"/>
    </source>
</evidence>
<comment type="catalytic activity">
    <reaction evidence="10">
        <text>uridine(54) in tRNA + (6R)-5,10-methylene-5,6,7,8-tetrahydrofolate + NADPH + H(+) = 5-methyluridine(54) in tRNA + (6S)-5,6,7,8-tetrahydrofolate + NADP(+)</text>
        <dbReference type="Rhea" id="RHEA:62372"/>
        <dbReference type="Rhea" id="RHEA-COMP:10167"/>
        <dbReference type="Rhea" id="RHEA-COMP:10193"/>
        <dbReference type="ChEBI" id="CHEBI:15378"/>
        <dbReference type="ChEBI" id="CHEBI:15636"/>
        <dbReference type="ChEBI" id="CHEBI:57453"/>
        <dbReference type="ChEBI" id="CHEBI:57783"/>
        <dbReference type="ChEBI" id="CHEBI:58349"/>
        <dbReference type="ChEBI" id="CHEBI:65315"/>
        <dbReference type="ChEBI" id="CHEBI:74447"/>
        <dbReference type="EC" id="2.1.1.74"/>
    </reaction>
</comment>
<keyword evidence="4 10" id="KW-0285">Flavoprotein</keyword>
<dbReference type="Gene3D" id="3.50.50.60">
    <property type="entry name" value="FAD/NAD(P)-binding domain"/>
    <property type="match status" value="2"/>
</dbReference>
<evidence type="ECO:0000256" key="2">
    <source>
        <dbReference type="ARBA" id="ARBA00022490"/>
    </source>
</evidence>
<dbReference type="FunFam" id="3.50.50.60:FF:000040">
    <property type="entry name" value="Methylenetetrahydrofolate--tRNA-(uracil-5-)-methyltransferase TrmFO"/>
    <property type="match status" value="1"/>
</dbReference>
<dbReference type="InterPro" id="IPR036188">
    <property type="entry name" value="FAD/NAD-bd_sf"/>
</dbReference>
<dbReference type="PANTHER" id="PTHR11806">
    <property type="entry name" value="GLUCOSE INHIBITED DIVISION PROTEIN A"/>
    <property type="match status" value="1"/>
</dbReference>
<comment type="similarity">
    <text evidence="10">Belongs to the MnmG family. TrmFO subfamily.</text>
</comment>
<evidence type="ECO:0000256" key="11">
    <source>
        <dbReference type="SAM" id="MobiDB-lite"/>
    </source>
</evidence>
<evidence type="ECO:0000256" key="5">
    <source>
        <dbReference type="ARBA" id="ARBA00022679"/>
    </source>
</evidence>
<keyword evidence="9 10" id="KW-0520">NAD</keyword>
<feature type="domain" description="MnmG N-terminal" evidence="12">
    <location>
        <begin position="3"/>
        <end position="365"/>
    </location>
</feature>
<keyword evidence="2 10" id="KW-0963">Cytoplasm</keyword>
<evidence type="ECO:0000256" key="3">
    <source>
        <dbReference type="ARBA" id="ARBA00022603"/>
    </source>
</evidence>
<comment type="catalytic activity">
    <reaction evidence="10">
        <text>uridine(54) in tRNA + (6R)-5,10-methylene-5,6,7,8-tetrahydrofolate + NADH + H(+) = 5-methyluridine(54) in tRNA + (6S)-5,6,7,8-tetrahydrofolate + NAD(+)</text>
        <dbReference type="Rhea" id="RHEA:16873"/>
        <dbReference type="Rhea" id="RHEA-COMP:10167"/>
        <dbReference type="Rhea" id="RHEA-COMP:10193"/>
        <dbReference type="ChEBI" id="CHEBI:15378"/>
        <dbReference type="ChEBI" id="CHEBI:15636"/>
        <dbReference type="ChEBI" id="CHEBI:57453"/>
        <dbReference type="ChEBI" id="CHEBI:57540"/>
        <dbReference type="ChEBI" id="CHEBI:57945"/>
        <dbReference type="ChEBI" id="CHEBI:65315"/>
        <dbReference type="ChEBI" id="CHEBI:74447"/>
        <dbReference type="EC" id="2.1.1.74"/>
    </reaction>
</comment>
<evidence type="ECO:0000256" key="8">
    <source>
        <dbReference type="ARBA" id="ARBA00022857"/>
    </source>
</evidence>
<evidence type="ECO:0000256" key="9">
    <source>
        <dbReference type="ARBA" id="ARBA00023027"/>
    </source>
</evidence>
<evidence type="ECO:0000259" key="12">
    <source>
        <dbReference type="Pfam" id="PF01134"/>
    </source>
</evidence>
<dbReference type="EC" id="2.1.1.74" evidence="10"/>
<evidence type="ECO:0000256" key="10">
    <source>
        <dbReference type="HAMAP-Rule" id="MF_01037"/>
    </source>
</evidence>
<dbReference type="InterPro" id="IPR002218">
    <property type="entry name" value="MnmG-rel"/>
</dbReference>
<dbReference type="GeneID" id="78477742"/>
<feature type="binding site" evidence="10">
    <location>
        <begin position="8"/>
        <end position="13"/>
    </location>
    <ligand>
        <name>FAD</name>
        <dbReference type="ChEBI" id="CHEBI:57692"/>
    </ligand>
</feature>
<accession>A0A140DTW0</accession>
<dbReference type="GO" id="GO:0050660">
    <property type="term" value="F:flavin adenine dinucleotide binding"/>
    <property type="evidence" value="ECO:0007669"/>
    <property type="project" value="UniProtKB-UniRule"/>
</dbReference>
<evidence type="ECO:0000313" key="14">
    <source>
        <dbReference type="Proteomes" id="UP000069771"/>
    </source>
</evidence>
<dbReference type="PATRIC" id="fig|1702221.3.peg.922"/>
<organism evidence="13 14">
    <name type="scientific">Faecalibaculum rodentium</name>
    <dbReference type="NCBI Taxonomy" id="1702221"/>
    <lineage>
        <taxon>Bacteria</taxon>
        <taxon>Bacillati</taxon>
        <taxon>Bacillota</taxon>
        <taxon>Erysipelotrichia</taxon>
        <taxon>Erysipelotrichales</taxon>
        <taxon>Erysipelotrichaceae</taxon>
        <taxon>Faecalibaculum</taxon>
    </lineage>
</organism>
<dbReference type="RefSeq" id="WP_067560095.1">
    <property type="nucleotide sequence ID" value="NZ_CAJTBG010000044.1"/>
</dbReference>
<dbReference type="InterPro" id="IPR040131">
    <property type="entry name" value="MnmG_N"/>
</dbReference>
<dbReference type="OrthoDB" id="9803114at2"/>
<keyword evidence="7 10" id="KW-0274">FAD</keyword>
<dbReference type="Pfam" id="PF01134">
    <property type="entry name" value="GIDA"/>
    <property type="match status" value="1"/>
</dbReference>
<keyword evidence="14" id="KW-1185">Reference proteome</keyword>
<dbReference type="PANTHER" id="PTHR11806:SF2">
    <property type="entry name" value="METHYLENETETRAHYDROFOLATE--TRNA-(URACIL-5-)-METHYLTRANSFERASE TRMFO"/>
    <property type="match status" value="1"/>
</dbReference>
<sequence>MSKVTVIGAGLAGSEAAWQLVSRGIPVRIIEMRPEKKPEAFHTDGFAELVCSNSLRSDSLNNAVGILKEEMRQLDSLIMKAADENRVPAGSALAVDRAGFSEEVTKTLKEHPLVEVITEEVTEIPDGPVIIATGPLTSEKLAADIMKKTGSETFHFYDAAAPIVEKDSIDFSRAYYKSRYDKGDADYINCPMEQEEFDAFYEELIHAKCADLHDFEKDLKVFEGCMPIEEMARRGKKTMLFGPMKPVGLRREGEHPVAVIQLRQDDVADTLYNIVGFQTHLTWPEQKRVFSMIPGLENARFVRYGVMHRNSYLPAKDVLLETYQSRLRPDLFFAGQLTGVEGYVESAASGLAAGINMARVLQGREPVKFGRQTALGAQAHYIANCEAKNLQPMNANFGIMVLEEPCHKRERKAAFARQSARRIREIREMLQAEDGEPERGVRKSAERE</sequence>
<name>A0A140DTW0_9FIRM</name>
<evidence type="ECO:0000256" key="7">
    <source>
        <dbReference type="ARBA" id="ARBA00022827"/>
    </source>
</evidence>
<gene>
    <name evidence="10" type="primary">trmFO</name>
    <name evidence="13" type="ORF">AALO17_09530</name>
</gene>
<dbReference type="Proteomes" id="UP000069771">
    <property type="component" value="Chromosome"/>
</dbReference>
<dbReference type="HAMAP" id="MF_01037">
    <property type="entry name" value="TrmFO"/>
    <property type="match status" value="1"/>
</dbReference>
<comment type="function">
    <text evidence="10">Catalyzes the folate-dependent formation of 5-methyl-uridine at position 54 (M-5-U54) in all tRNAs.</text>
</comment>
<dbReference type="GO" id="GO:0002098">
    <property type="term" value="P:tRNA wobble uridine modification"/>
    <property type="evidence" value="ECO:0007669"/>
    <property type="project" value="TreeGrafter"/>
</dbReference>
<evidence type="ECO:0000256" key="4">
    <source>
        <dbReference type="ARBA" id="ARBA00022630"/>
    </source>
</evidence>
<dbReference type="NCBIfam" id="NF003739">
    <property type="entry name" value="PRK05335.1"/>
    <property type="match status" value="1"/>
</dbReference>
<feature type="compositionally biased region" description="Basic and acidic residues" evidence="11">
    <location>
        <begin position="437"/>
        <end position="448"/>
    </location>
</feature>
<comment type="cofactor">
    <cofactor evidence="1 10">
        <name>FAD</name>
        <dbReference type="ChEBI" id="CHEBI:57692"/>
    </cofactor>
</comment>
<evidence type="ECO:0000256" key="1">
    <source>
        <dbReference type="ARBA" id="ARBA00001974"/>
    </source>
</evidence>
<evidence type="ECO:0000256" key="6">
    <source>
        <dbReference type="ARBA" id="ARBA00022694"/>
    </source>
</evidence>
<comment type="subcellular location">
    <subcellularLocation>
        <location evidence="10">Cytoplasm</location>
    </subcellularLocation>
</comment>
<feature type="region of interest" description="Disordered" evidence="11">
    <location>
        <begin position="428"/>
        <end position="448"/>
    </location>
</feature>
<keyword evidence="3 10" id="KW-0489">Methyltransferase</keyword>
<dbReference type="GO" id="GO:0005829">
    <property type="term" value="C:cytosol"/>
    <property type="evidence" value="ECO:0007669"/>
    <property type="project" value="TreeGrafter"/>
</dbReference>
<dbReference type="GO" id="GO:0030488">
    <property type="term" value="P:tRNA methylation"/>
    <property type="evidence" value="ECO:0007669"/>
    <property type="project" value="TreeGrafter"/>
</dbReference>
<dbReference type="NCBIfam" id="TIGR00137">
    <property type="entry name" value="gid_trmFO"/>
    <property type="match status" value="1"/>
</dbReference>